<evidence type="ECO:0000313" key="5">
    <source>
        <dbReference type="Proteomes" id="UP001310594"/>
    </source>
</evidence>
<accession>A0AAN7W8H1</accession>
<feature type="domain" description="IPT/TIG" evidence="2">
    <location>
        <begin position="841"/>
        <end position="915"/>
    </location>
</feature>
<feature type="compositionally biased region" description="Low complexity" evidence="1">
    <location>
        <begin position="803"/>
        <end position="821"/>
    </location>
</feature>
<dbReference type="Pfam" id="PF25603">
    <property type="entry name" value="SPT23_MGA2_DBD"/>
    <property type="match status" value="2"/>
</dbReference>
<protein>
    <submittedName>
        <fullName evidence="4">SPT3 Dosage dependent suppressor of Ty-induced promoter mutations-like protein</fullName>
    </submittedName>
</protein>
<feature type="region of interest" description="Disordered" evidence="1">
    <location>
        <begin position="943"/>
        <end position="989"/>
    </location>
</feature>
<feature type="compositionally biased region" description="Polar residues" evidence="1">
    <location>
        <begin position="602"/>
        <end position="639"/>
    </location>
</feature>
<dbReference type="InterPro" id="IPR002909">
    <property type="entry name" value="IPT_dom"/>
</dbReference>
<dbReference type="SUPFAM" id="SSF81296">
    <property type="entry name" value="E set domains"/>
    <property type="match status" value="1"/>
</dbReference>
<dbReference type="InterPro" id="IPR057962">
    <property type="entry name" value="SPT23_MGA2_DBD"/>
</dbReference>
<feature type="region of interest" description="Disordered" evidence="1">
    <location>
        <begin position="50"/>
        <end position="113"/>
    </location>
</feature>
<sequence>MDNRNTLEEPFWDDPVFTATSTFDQSMEDSSPYGGFADFTNSEFYTEDANTVRAPSVKPTPTAAGAQQQQHVLGATAESSSQDSASDTSSRRKRKVSESPESTASQDMVMKKEDSMEVVQGMKMQQMEYMPVRPMHELSLQHDGNMNVPYDFGSNASSPAQTRDFHIAMPTNTRAYMPTTMAQFHQSPVQTINPGMFQIGRDESPAHIAGSGMFNNPSPGAMFSTPSSDSNDIVNGNPVWQNGLSANPAWPNPMEYNNHFTPPAVLGFSTPSPRPNGAASAGPSRGSVGPLGRTPLHIAPITSKSRVETQINIFMTLEQPPIGIDNVHLPLHTIAKSKLLAKDDYDVNKTLEVQTMLVCTSAMRNPQLRDKAMQRAATQTFDDIERRADLYRKNKEKAEREGKGEDKNVELNVDEADKPANGGEVRICNNCIKREQKRAGRKKVKKEEEQKHWENYESERVVVFNSSEYLELKPPDQATKDADPTYVPPDGALVARAAMRIACYCRHQQEKEGFQVIFTLKDQVGNVVGQQISDSIHITDDHKTHPHGFSAALPGDNYGVAFGGNGSLSTSHSMVGIDMHSVTPFASSRSTGDLQGMYPSSHVHQMSNSAYGSQATSATMTPMNLSRPGSPTTAGNSGPNKKRKSSNFGHGRMPSGLTMTPRVDTSQPPSSGMPSAMSATSPFSPTGEGFAQQPYIPMPTHNGGPQQFFGSGPPTPSEHQHGHFTPANLAHLDQAIARNQQQAYFSHPSSAVPSRSSSPVMSSRPNMAAYARHPIQTSTNNTMQARQAPYQQQQQHVQHHPQHQQQHPQAQPQQQYAQRPALSNAGSAISDSEQGPVSISTITKMTPTEGPIGGGTEVAMFGYNFMNGMTVMFGDQVAAATYYGPQALLAVAPPSRPGGVNVSLVPPQGQQMSNQYQQPSVRRQIFTYTERDPRLEMEVRMYLQQQQQMQQQQQQQHGNQAGRMPMSSQMPGQYPQSNVGQGGQRDQGY</sequence>
<feature type="region of interest" description="Disordered" evidence="1">
    <location>
        <begin position="587"/>
        <end position="682"/>
    </location>
</feature>
<feature type="region of interest" description="Disordered" evidence="1">
    <location>
        <begin position="744"/>
        <end position="764"/>
    </location>
</feature>
<feature type="compositionally biased region" description="Low complexity" evidence="1">
    <location>
        <begin position="63"/>
        <end position="88"/>
    </location>
</feature>
<feature type="compositionally biased region" description="Polar residues" evidence="1">
    <location>
        <begin position="966"/>
        <end position="979"/>
    </location>
</feature>
<feature type="domain" description="SPT23/MGA2-like DNA-binding" evidence="3">
    <location>
        <begin position="296"/>
        <end position="376"/>
    </location>
</feature>
<name>A0AAN7W8H1_9PEZI</name>
<dbReference type="Pfam" id="PF01833">
    <property type="entry name" value="TIG"/>
    <property type="match status" value="1"/>
</dbReference>
<organism evidence="4 5">
    <name type="scientific">Elasticomyces elasticus</name>
    <dbReference type="NCBI Taxonomy" id="574655"/>
    <lineage>
        <taxon>Eukaryota</taxon>
        <taxon>Fungi</taxon>
        <taxon>Dikarya</taxon>
        <taxon>Ascomycota</taxon>
        <taxon>Pezizomycotina</taxon>
        <taxon>Dothideomycetes</taxon>
        <taxon>Dothideomycetidae</taxon>
        <taxon>Mycosphaerellales</taxon>
        <taxon>Teratosphaeriaceae</taxon>
        <taxon>Elasticomyces</taxon>
    </lineage>
</organism>
<dbReference type="Gene3D" id="2.60.40.10">
    <property type="entry name" value="Immunoglobulins"/>
    <property type="match status" value="1"/>
</dbReference>
<gene>
    <name evidence="4" type="primary">SPT23</name>
    <name evidence="4" type="ORF">LTR97_003794</name>
</gene>
<dbReference type="EMBL" id="JAVRQU010000005">
    <property type="protein sequence ID" value="KAK5702848.1"/>
    <property type="molecule type" value="Genomic_DNA"/>
</dbReference>
<feature type="domain" description="SPT23/MGA2-like DNA-binding" evidence="3">
    <location>
        <begin position="412"/>
        <end position="543"/>
    </location>
</feature>
<dbReference type="AlphaFoldDB" id="A0AAN7W8H1"/>
<feature type="compositionally biased region" description="Polar residues" evidence="1">
    <location>
        <begin position="824"/>
        <end position="837"/>
    </location>
</feature>
<evidence type="ECO:0000313" key="4">
    <source>
        <dbReference type="EMBL" id="KAK5702848.1"/>
    </source>
</evidence>
<feature type="compositionally biased region" description="Low complexity" evidence="1">
    <location>
        <begin position="746"/>
        <end position="764"/>
    </location>
</feature>
<dbReference type="Proteomes" id="UP001310594">
    <property type="component" value="Unassembled WGS sequence"/>
</dbReference>
<evidence type="ECO:0000259" key="3">
    <source>
        <dbReference type="Pfam" id="PF25603"/>
    </source>
</evidence>
<feature type="compositionally biased region" description="Low complexity" evidence="1">
    <location>
        <begin position="784"/>
        <end position="796"/>
    </location>
</feature>
<feature type="region of interest" description="Disordered" evidence="1">
    <location>
        <begin position="266"/>
        <end position="294"/>
    </location>
</feature>
<evidence type="ECO:0000256" key="1">
    <source>
        <dbReference type="SAM" id="MobiDB-lite"/>
    </source>
</evidence>
<feature type="compositionally biased region" description="Low complexity" evidence="1">
    <location>
        <begin position="944"/>
        <end position="956"/>
    </location>
</feature>
<evidence type="ECO:0000259" key="2">
    <source>
        <dbReference type="Pfam" id="PF01833"/>
    </source>
</evidence>
<comment type="caution">
    <text evidence="4">The sequence shown here is derived from an EMBL/GenBank/DDBJ whole genome shotgun (WGS) entry which is preliminary data.</text>
</comment>
<proteinExistence type="predicted"/>
<feature type="compositionally biased region" description="Gly residues" evidence="1">
    <location>
        <begin position="980"/>
        <end position="989"/>
    </location>
</feature>
<reference evidence="4" key="1">
    <citation type="submission" date="2023-08" db="EMBL/GenBank/DDBJ databases">
        <title>Black Yeasts Isolated from many extreme environments.</title>
        <authorList>
            <person name="Coleine C."/>
            <person name="Stajich J.E."/>
            <person name="Selbmann L."/>
        </authorList>
    </citation>
    <scope>NUCLEOTIDE SEQUENCE</scope>
    <source>
        <strain evidence="4">CCFEE 5810</strain>
    </source>
</reference>
<dbReference type="InterPro" id="IPR014756">
    <property type="entry name" value="Ig_E-set"/>
</dbReference>
<feature type="region of interest" description="Disordered" evidence="1">
    <location>
        <begin position="781"/>
        <end position="837"/>
    </location>
</feature>
<feature type="compositionally biased region" description="Low complexity" evidence="1">
    <location>
        <begin position="666"/>
        <end position="682"/>
    </location>
</feature>
<dbReference type="CDD" id="cd00102">
    <property type="entry name" value="IPT"/>
    <property type="match status" value="1"/>
</dbReference>
<dbReference type="InterPro" id="IPR013783">
    <property type="entry name" value="Ig-like_fold"/>
</dbReference>